<dbReference type="InterPro" id="IPR015421">
    <property type="entry name" value="PyrdxlP-dep_Trfase_major"/>
</dbReference>
<dbReference type="GO" id="GO:0005829">
    <property type="term" value="C:cytosol"/>
    <property type="evidence" value="ECO:0007669"/>
    <property type="project" value="TreeGrafter"/>
</dbReference>
<dbReference type="CDD" id="cd00610">
    <property type="entry name" value="OAT_like"/>
    <property type="match status" value="1"/>
</dbReference>
<dbReference type="GO" id="GO:0008483">
    <property type="term" value="F:transaminase activity"/>
    <property type="evidence" value="ECO:0007669"/>
    <property type="project" value="InterPro"/>
</dbReference>
<proteinExistence type="inferred from homology"/>
<dbReference type="PANTHER" id="PTHR43094:SF1">
    <property type="entry name" value="AMINOTRANSFERASE CLASS-III"/>
    <property type="match status" value="1"/>
</dbReference>
<dbReference type="Gene3D" id="3.40.640.10">
    <property type="entry name" value="Type I PLP-dependent aspartate aminotransferase-like (Major domain)"/>
    <property type="match status" value="1"/>
</dbReference>
<dbReference type="PANTHER" id="PTHR43094">
    <property type="entry name" value="AMINOTRANSFERASE"/>
    <property type="match status" value="1"/>
</dbReference>
<evidence type="ECO:0000313" key="4">
    <source>
        <dbReference type="EMBL" id="KAG7287757.1"/>
    </source>
</evidence>
<dbReference type="Gene3D" id="3.90.1150.10">
    <property type="entry name" value="Aspartate Aminotransferase, domain 1"/>
    <property type="match status" value="1"/>
</dbReference>
<dbReference type="Proteomes" id="UP001197093">
    <property type="component" value="Unassembled WGS sequence"/>
</dbReference>
<dbReference type="Pfam" id="PF00202">
    <property type="entry name" value="Aminotran_3"/>
    <property type="match status" value="1"/>
</dbReference>
<evidence type="ECO:0000313" key="5">
    <source>
        <dbReference type="Proteomes" id="UP001197093"/>
    </source>
</evidence>
<organism evidence="4 5">
    <name type="scientific">Staphylotrichum longicolle</name>
    <dbReference type="NCBI Taxonomy" id="669026"/>
    <lineage>
        <taxon>Eukaryota</taxon>
        <taxon>Fungi</taxon>
        <taxon>Dikarya</taxon>
        <taxon>Ascomycota</taxon>
        <taxon>Pezizomycotina</taxon>
        <taxon>Sordariomycetes</taxon>
        <taxon>Sordariomycetidae</taxon>
        <taxon>Sordariales</taxon>
        <taxon>Chaetomiaceae</taxon>
        <taxon>Staphylotrichum</taxon>
    </lineage>
</organism>
<dbReference type="GO" id="GO:0030170">
    <property type="term" value="F:pyridoxal phosphate binding"/>
    <property type="evidence" value="ECO:0007669"/>
    <property type="project" value="InterPro"/>
</dbReference>
<name>A0AAD4EUI1_9PEZI</name>
<comment type="similarity">
    <text evidence="1 3">Belongs to the class-III pyridoxal-phosphate-dependent aminotransferase family.</text>
</comment>
<evidence type="ECO:0008006" key="6">
    <source>
        <dbReference type="Google" id="ProtNLM"/>
    </source>
</evidence>
<dbReference type="AlphaFoldDB" id="A0AAD4EUI1"/>
<protein>
    <recommendedName>
        <fullName evidence="6">Aminotransferase</fullName>
    </recommendedName>
</protein>
<keyword evidence="2 3" id="KW-0663">Pyridoxal phosphate</keyword>
<dbReference type="InterPro" id="IPR015422">
    <property type="entry name" value="PyrdxlP-dep_Trfase_small"/>
</dbReference>
<keyword evidence="5" id="KW-1185">Reference proteome</keyword>
<evidence type="ECO:0000256" key="1">
    <source>
        <dbReference type="ARBA" id="ARBA00008954"/>
    </source>
</evidence>
<evidence type="ECO:0000256" key="3">
    <source>
        <dbReference type="RuleBase" id="RU003560"/>
    </source>
</evidence>
<evidence type="ECO:0000256" key="2">
    <source>
        <dbReference type="ARBA" id="ARBA00022898"/>
    </source>
</evidence>
<dbReference type="EMBL" id="JAHCVI010000003">
    <property type="protein sequence ID" value="KAG7287757.1"/>
    <property type="molecule type" value="Genomic_DNA"/>
</dbReference>
<dbReference type="InterPro" id="IPR005814">
    <property type="entry name" value="Aminotrans_3"/>
</dbReference>
<dbReference type="SUPFAM" id="SSF53383">
    <property type="entry name" value="PLP-dependent transferases"/>
    <property type="match status" value="1"/>
</dbReference>
<gene>
    <name evidence="4" type="ORF">NEMBOFW57_007272</name>
</gene>
<comment type="caution">
    <text evidence="4">The sequence shown here is derived from an EMBL/GenBank/DDBJ whole genome shotgun (WGS) entry which is preliminary data.</text>
</comment>
<sequence length="382" mass="41787">MLAIPYCATIFYTTRVQEELCRYLVDSTKGNMARAYIVNSGSEAMEAAVKLARQYFLELQPAQNKRTRFISRRQSYHGITLGALAVGGHVYRRAKFEPMLMKNVSQVSPCNSFRGKHPGETDEQYVSRLAKELDDEFQAVGPETVCAFVAEPVVGALTKTEQALGCVPSVPGYFKAVQAICQKYGALLIFDEVMCGMGRTGTLHAWEQEGVAPDIQTIGKALGGGYQPVAGVLASQRVIEVLEQALEVQQIIKEEDLLANVKAMGSLLSKGLRERVGNHANVGDIRGRGLFWGIEFVADKEQLSPFPVEDHVAMAICELGLDGKYGIGVYPGTGSFDGIRGDHIIISPAFNVRKDEIEWIVETVGRLIDDFFAEKGLDGGQS</sequence>
<reference evidence="4" key="1">
    <citation type="submission" date="2023-02" db="EMBL/GenBank/DDBJ databases">
        <authorList>
            <person name="Palmer J.M."/>
        </authorList>
    </citation>
    <scope>NUCLEOTIDE SEQUENCE</scope>
    <source>
        <strain evidence="4">FW57</strain>
    </source>
</reference>
<accession>A0AAD4EUI1</accession>
<dbReference type="InterPro" id="IPR015424">
    <property type="entry name" value="PyrdxlP-dep_Trfase"/>
</dbReference>